<reference evidence="3 4" key="1">
    <citation type="submission" date="2017-04" db="EMBL/GenBank/DDBJ databases">
        <title>Whole genome sequence of Bdellovibrio bacteriovorus strain SSB218315.</title>
        <authorList>
            <person name="Oyedara O."/>
            <person name="Rodriguez-Perez M.A."/>
        </authorList>
    </citation>
    <scope>NUCLEOTIDE SEQUENCE [LARGE SCALE GENOMIC DNA]</scope>
    <source>
        <strain evidence="3 4">SSB218315</strain>
    </source>
</reference>
<keyword evidence="1" id="KW-0732">Signal</keyword>
<organism evidence="3 4">
    <name type="scientific">Bdellovibrio bacteriovorus</name>
    <dbReference type="NCBI Taxonomy" id="959"/>
    <lineage>
        <taxon>Bacteria</taxon>
        <taxon>Pseudomonadati</taxon>
        <taxon>Bdellovibrionota</taxon>
        <taxon>Bdellovibrionia</taxon>
        <taxon>Bdellovibrionales</taxon>
        <taxon>Pseudobdellovibrionaceae</taxon>
        <taxon>Bdellovibrio</taxon>
    </lineage>
</organism>
<dbReference type="KEGG" id="bbac:EP01_13405"/>
<protein>
    <recommendedName>
        <fullName evidence="2">Outer membrane protein beta-barrel domain-containing protein</fullName>
    </recommendedName>
</protein>
<name>A0A1Z3NCF5_BDEBC</name>
<feature type="chain" id="PRO_5011700131" description="Outer membrane protein beta-barrel domain-containing protein" evidence="1">
    <location>
        <begin position="30"/>
        <end position="193"/>
    </location>
</feature>
<gene>
    <name evidence="3" type="ORF">B9G79_16855</name>
</gene>
<dbReference type="EMBL" id="CP020946">
    <property type="protein sequence ID" value="ASD65117.1"/>
    <property type="molecule type" value="Genomic_DNA"/>
</dbReference>
<dbReference type="AlphaFoldDB" id="A0A1Z3NCF5"/>
<dbReference type="Proteomes" id="UP000197003">
    <property type="component" value="Chromosome"/>
</dbReference>
<feature type="signal peptide" evidence="1">
    <location>
        <begin position="1"/>
        <end position="29"/>
    </location>
</feature>
<evidence type="ECO:0000259" key="2">
    <source>
        <dbReference type="Pfam" id="PF13568"/>
    </source>
</evidence>
<proteinExistence type="predicted"/>
<evidence type="ECO:0000313" key="3">
    <source>
        <dbReference type="EMBL" id="ASD65117.1"/>
    </source>
</evidence>
<feature type="domain" description="Outer membrane protein beta-barrel" evidence="2">
    <location>
        <begin position="31"/>
        <end position="162"/>
    </location>
</feature>
<dbReference type="Pfam" id="PF13568">
    <property type="entry name" value="OMP_b-brl_2"/>
    <property type="match status" value="1"/>
</dbReference>
<dbReference type="InterPro" id="IPR025665">
    <property type="entry name" value="Beta-barrel_OMP_2"/>
</dbReference>
<evidence type="ECO:0000256" key="1">
    <source>
        <dbReference type="SAM" id="SignalP"/>
    </source>
</evidence>
<dbReference type="OrthoDB" id="5293843at2"/>
<evidence type="ECO:0000313" key="4">
    <source>
        <dbReference type="Proteomes" id="UP000197003"/>
    </source>
</evidence>
<accession>A0A1Z3NCF5</accession>
<sequence>MKAFRRIKMKKLALTVMAALGMMSSVAMADIDYGLEVGIRQQSGEVDSNLASVKSQMGFQFGATAHFPISGAWHMRTGLLYTQRPVIVETDATGDENKISMNYLDVPVALMYKFEEYAGVFAGVSLGLNLDSDAEVGKVNDVKSPLTPIIFGASFKFAPQLGATLYYETASGDAADGLKNYRAVGANLQITFD</sequence>